<dbReference type="GO" id="GO:0012505">
    <property type="term" value="C:endomembrane system"/>
    <property type="evidence" value="ECO:0007669"/>
    <property type="project" value="UniProtKB-SubCell"/>
</dbReference>
<gene>
    <name evidence="14" type="ORF">ABHF33_14615</name>
</gene>
<dbReference type="Pfam" id="PF02254">
    <property type="entry name" value="TrkA_N"/>
    <property type="match status" value="1"/>
</dbReference>
<dbReference type="PANTHER" id="PTHR46157">
    <property type="entry name" value="K(+) EFFLUX ANTIPORTER 3, CHLOROPLASTIC"/>
    <property type="match status" value="1"/>
</dbReference>
<dbReference type="InterPro" id="IPR006153">
    <property type="entry name" value="Cation/H_exchanger_TM"/>
</dbReference>
<accession>A0AAU7F9H9</accession>
<dbReference type="GO" id="GO:0008324">
    <property type="term" value="F:monoatomic cation transmembrane transporter activity"/>
    <property type="evidence" value="ECO:0007669"/>
    <property type="project" value="InterPro"/>
</dbReference>
<keyword evidence="4" id="KW-0050">Antiport</keyword>
<keyword evidence="8 11" id="KW-1133">Transmembrane helix</keyword>
<dbReference type="SUPFAM" id="SSF51735">
    <property type="entry name" value="NAD(P)-binding Rossmann-fold domains"/>
    <property type="match status" value="1"/>
</dbReference>
<dbReference type="NCBIfam" id="TIGR00932">
    <property type="entry name" value="2a37"/>
    <property type="match status" value="1"/>
</dbReference>
<dbReference type="InterPro" id="IPR006037">
    <property type="entry name" value="RCK_C"/>
</dbReference>
<feature type="transmembrane region" description="Helical" evidence="11">
    <location>
        <begin position="6"/>
        <end position="23"/>
    </location>
</feature>
<dbReference type="GO" id="GO:0006813">
    <property type="term" value="P:potassium ion transport"/>
    <property type="evidence" value="ECO:0007669"/>
    <property type="project" value="UniProtKB-KW"/>
</dbReference>
<comment type="subcellular location">
    <subcellularLocation>
        <location evidence="1">Endomembrane system</location>
        <topology evidence="1">Multi-pass membrane protein</topology>
    </subcellularLocation>
</comment>
<evidence type="ECO:0000256" key="4">
    <source>
        <dbReference type="ARBA" id="ARBA00022449"/>
    </source>
</evidence>
<dbReference type="FunFam" id="3.40.50.720:FF:000036">
    <property type="entry name" value="Glutathione-regulated potassium-efflux system protein KefB"/>
    <property type="match status" value="1"/>
</dbReference>
<evidence type="ECO:0000256" key="10">
    <source>
        <dbReference type="ARBA" id="ARBA00023136"/>
    </source>
</evidence>
<protein>
    <submittedName>
        <fullName evidence="14">Monovalent cation:proton antiporter-2 (CPA2) family protein</fullName>
    </submittedName>
</protein>
<evidence type="ECO:0000256" key="9">
    <source>
        <dbReference type="ARBA" id="ARBA00023065"/>
    </source>
</evidence>
<feature type="transmembrane region" description="Helical" evidence="11">
    <location>
        <begin position="294"/>
        <end position="316"/>
    </location>
</feature>
<feature type="transmembrane region" description="Helical" evidence="11">
    <location>
        <begin position="146"/>
        <end position="169"/>
    </location>
</feature>
<dbReference type="Gene3D" id="3.30.70.1450">
    <property type="entry name" value="Regulator of K+ conductance, C-terminal domain"/>
    <property type="match status" value="1"/>
</dbReference>
<feature type="transmembrane region" description="Helical" evidence="11">
    <location>
        <begin position="328"/>
        <end position="347"/>
    </location>
</feature>
<keyword evidence="10 11" id="KW-0472">Membrane</keyword>
<evidence type="ECO:0000256" key="3">
    <source>
        <dbReference type="ARBA" id="ARBA00022448"/>
    </source>
</evidence>
<feature type="transmembrane region" description="Helical" evidence="11">
    <location>
        <begin position="353"/>
        <end position="373"/>
    </location>
</feature>
<feature type="domain" description="RCK N-terminal" evidence="12">
    <location>
        <begin position="406"/>
        <end position="523"/>
    </location>
</feature>
<evidence type="ECO:0000256" key="6">
    <source>
        <dbReference type="ARBA" id="ARBA00022692"/>
    </source>
</evidence>
<dbReference type="InterPro" id="IPR036291">
    <property type="entry name" value="NAD(P)-bd_dom_sf"/>
</dbReference>
<proteinExistence type="inferred from homology"/>
<dbReference type="Pfam" id="PF00999">
    <property type="entry name" value="Na_H_Exchanger"/>
    <property type="match status" value="1"/>
</dbReference>
<keyword evidence="6 11" id="KW-0812">Transmembrane</keyword>
<evidence type="ECO:0000256" key="11">
    <source>
        <dbReference type="SAM" id="Phobius"/>
    </source>
</evidence>
<dbReference type="SUPFAM" id="SSF116726">
    <property type="entry name" value="TrkA C-terminal domain-like"/>
    <property type="match status" value="1"/>
</dbReference>
<feature type="transmembrane region" description="Helical" evidence="11">
    <location>
        <begin position="113"/>
        <end position="134"/>
    </location>
</feature>
<dbReference type="PANTHER" id="PTHR46157:SF4">
    <property type="entry name" value="K(+) EFFLUX ANTIPORTER 3, CHLOROPLASTIC"/>
    <property type="match status" value="1"/>
</dbReference>
<sequence length="657" mass="71839">MSSILQNLLLLLAIAVVTVVICRKIKLPPMLGYLLIGMVIGPHALGMIPSSEEASHLAEFGVVFLMFTLGLEFNLAKLKAMRRTVFGLGLSQVLSILLLVGAIVMLFGMSWQVGLALGAAMAMSSTAMVSKLLSDRNELNAPHGQNAFGILLFQDLAVVPFLIMIPVLSQPTEQLAASLSFAALKIIVVLTLLLWLGQKLMRPWFNLVAKQHSSELFMLNILLITLGIAWLTELAGLSLALGAFLAGMLIAETEYRYQVEDDIRPFRDLLLGLFFVTVGMNLDFAILLAQWPLILALVVLLGPVKIMIIAGLARLFDHSPGTSWRTGFALGQGGEFAFVLLALAAGQNFMPSALLQSTVAAIILSMMITPFLIEHSDKLVLRLASSEWMNLAANLHQIAVRSMANTGHVILCGYGRSGQSLGRILHSENIHFFALDLDPEKVREAGAAGESVVFGDAAKREVLIAAGLMRARALIVTYADTHSAMKILEMVHQIRPELPVIVRTQDDNDIDLLKNAGAAEVVAEIMEGSLMLASHTMMLLGVPLNRVVRRIREVREARYQLIRGFYRGSNEENEDSDRHQPRLHTVQLTQSAHAIGYTIGELALNQLHVEVRSIRRKNQASTEPSNDFQLQNGDVMVLLGVPENLAAAEILLLQGNR</sequence>
<dbReference type="KEGG" id="cmav:ABHF33_14615"/>
<dbReference type="PROSITE" id="PS51202">
    <property type="entry name" value="RCK_C"/>
    <property type="match status" value="1"/>
</dbReference>
<keyword evidence="3" id="KW-0813">Transport</keyword>
<feature type="transmembrane region" description="Helical" evidence="11">
    <location>
        <begin position="216"/>
        <end position="232"/>
    </location>
</feature>
<comment type="similarity">
    <text evidence="2">Belongs to the monovalent cation:proton antiporter 2 (CPA2) transporter (TC 2.A.37) family.</text>
</comment>
<evidence type="ECO:0000259" key="13">
    <source>
        <dbReference type="PROSITE" id="PS51202"/>
    </source>
</evidence>
<dbReference type="EMBL" id="CP157355">
    <property type="protein sequence ID" value="XBM00270.1"/>
    <property type="molecule type" value="Genomic_DNA"/>
</dbReference>
<dbReference type="Gene3D" id="3.40.50.720">
    <property type="entry name" value="NAD(P)-binding Rossmann-like Domain"/>
    <property type="match status" value="1"/>
</dbReference>
<dbReference type="RefSeq" id="WP_348944633.1">
    <property type="nucleotide sequence ID" value="NZ_CP157355.1"/>
</dbReference>
<dbReference type="PROSITE" id="PS51201">
    <property type="entry name" value="RCK_N"/>
    <property type="match status" value="1"/>
</dbReference>
<evidence type="ECO:0000313" key="14">
    <source>
        <dbReference type="EMBL" id="XBM00270.1"/>
    </source>
</evidence>
<dbReference type="InterPro" id="IPR036721">
    <property type="entry name" value="RCK_C_sf"/>
</dbReference>
<feature type="domain" description="RCK C-terminal" evidence="13">
    <location>
        <begin position="571"/>
        <end position="654"/>
    </location>
</feature>
<evidence type="ECO:0000256" key="1">
    <source>
        <dbReference type="ARBA" id="ARBA00004127"/>
    </source>
</evidence>
<evidence type="ECO:0000256" key="2">
    <source>
        <dbReference type="ARBA" id="ARBA00005551"/>
    </source>
</evidence>
<feature type="transmembrane region" description="Helical" evidence="11">
    <location>
        <begin position="30"/>
        <end position="48"/>
    </location>
</feature>
<keyword evidence="7" id="KW-0630">Potassium</keyword>
<dbReference type="GO" id="GO:0015297">
    <property type="term" value="F:antiporter activity"/>
    <property type="evidence" value="ECO:0007669"/>
    <property type="project" value="UniProtKB-KW"/>
</dbReference>
<dbReference type="InterPro" id="IPR003148">
    <property type="entry name" value="RCK_N"/>
</dbReference>
<dbReference type="InterPro" id="IPR038770">
    <property type="entry name" value="Na+/solute_symporter_sf"/>
</dbReference>
<reference evidence="14" key="1">
    <citation type="submission" date="2024-05" db="EMBL/GenBank/DDBJ databases">
        <authorList>
            <person name="Yang L."/>
            <person name="Pan L."/>
        </authorList>
    </citation>
    <scope>NUCLEOTIDE SEQUENCE</scope>
    <source>
        <strain evidence="14">FCG-7</strain>
    </source>
</reference>
<feature type="transmembrane region" description="Helical" evidence="11">
    <location>
        <begin position="269"/>
        <end position="288"/>
    </location>
</feature>
<dbReference type="Gene3D" id="1.20.1530.20">
    <property type="match status" value="1"/>
</dbReference>
<dbReference type="Pfam" id="PF02080">
    <property type="entry name" value="TrkA_C"/>
    <property type="match status" value="1"/>
</dbReference>
<dbReference type="InterPro" id="IPR004771">
    <property type="entry name" value="K/H_exchanger"/>
</dbReference>
<keyword evidence="5" id="KW-0633">Potassium transport</keyword>
<feature type="transmembrane region" description="Helical" evidence="11">
    <location>
        <begin position="175"/>
        <end position="196"/>
    </location>
</feature>
<evidence type="ECO:0000256" key="7">
    <source>
        <dbReference type="ARBA" id="ARBA00022958"/>
    </source>
</evidence>
<evidence type="ECO:0000256" key="8">
    <source>
        <dbReference type="ARBA" id="ARBA00022989"/>
    </source>
</evidence>
<dbReference type="AlphaFoldDB" id="A0AAU7F9H9"/>
<dbReference type="GO" id="GO:1902600">
    <property type="term" value="P:proton transmembrane transport"/>
    <property type="evidence" value="ECO:0007669"/>
    <property type="project" value="InterPro"/>
</dbReference>
<keyword evidence="9" id="KW-0406">Ion transport</keyword>
<evidence type="ECO:0000256" key="5">
    <source>
        <dbReference type="ARBA" id="ARBA00022538"/>
    </source>
</evidence>
<feature type="transmembrane region" description="Helical" evidence="11">
    <location>
        <begin position="54"/>
        <end position="73"/>
    </location>
</feature>
<evidence type="ECO:0000259" key="12">
    <source>
        <dbReference type="PROSITE" id="PS51201"/>
    </source>
</evidence>
<organism evidence="14">
    <name type="scientific">Chitinibacter mangrovi</name>
    <dbReference type="NCBI Taxonomy" id="3153927"/>
    <lineage>
        <taxon>Bacteria</taxon>
        <taxon>Pseudomonadati</taxon>
        <taxon>Pseudomonadota</taxon>
        <taxon>Betaproteobacteria</taxon>
        <taxon>Neisseriales</taxon>
        <taxon>Chitinibacteraceae</taxon>
        <taxon>Chitinibacter</taxon>
    </lineage>
</organism>
<dbReference type="GO" id="GO:0005886">
    <property type="term" value="C:plasma membrane"/>
    <property type="evidence" value="ECO:0007669"/>
    <property type="project" value="TreeGrafter"/>
</dbReference>
<feature type="transmembrane region" description="Helical" evidence="11">
    <location>
        <begin position="85"/>
        <end position="107"/>
    </location>
</feature>
<name>A0AAU7F9H9_9NEIS</name>